<reference evidence="1 2" key="1">
    <citation type="submission" date="2014-09" db="EMBL/GenBank/DDBJ databases">
        <authorList>
            <person name="Ellenberger Sabrina"/>
        </authorList>
    </citation>
    <scope>NUCLEOTIDE SEQUENCE [LARGE SCALE GENOMIC DNA]</scope>
    <source>
        <strain evidence="1 2">CBS 412.66</strain>
    </source>
</reference>
<dbReference type="PANTHER" id="PTHR15503">
    <property type="entry name" value="LDOC1 RELATED"/>
    <property type="match status" value="1"/>
</dbReference>
<keyword evidence="2" id="KW-1185">Reference proteome</keyword>
<organism evidence="1 2">
    <name type="scientific">Parasitella parasitica</name>
    <dbReference type="NCBI Taxonomy" id="35722"/>
    <lineage>
        <taxon>Eukaryota</taxon>
        <taxon>Fungi</taxon>
        <taxon>Fungi incertae sedis</taxon>
        <taxon>Mucoromycota</taxon>
        <taxon>Mucoromycotina</taxon>
        <taxon>Mucoromycetes</taxon>
        <taxon>Mucorales</taxon>
        <taxon>Mucorineae</taxon>
        <taxon>Mucoraceae</taxon>
        <taxon>Parasitella</taxon>
    </lineage>
</organism>
<dbReference type="Gene3D" id="2.40.70.10">
    <property type="entry name" value="Acid Proteases"/>
    <property type="match status" value="1"/>
</dbReference>
<evidence type="ECO:0000313" key="2">
    <source>
        <dbReference type="Proteomes" id="UP000054107"/>
    </source>
</evidence>
<dbReference type="Pfam" id="PF13650">
    <property type="entry name" value="Asp_protease_2"/>
    <property type="match status" value="1"/>
</dbReference>
<dbReference type="OrthoDB" id="2277465at2759"/>
<sequence>MVGGSHFKILIDSGASTNYAHPKLLHYAKSTANVKNQAVETANGQQACIKQVINFDMFLGDDYEFKNNVNAFVFDSKFDIILGNAWLKQVKPSPDWFSDTWTLTHQNGFDTTILKPLNQSQVSPLSNITDYTNQSLSINTENKHNNAILNNATTPCSTFFDIKPEYDFENSQDALLPPNIPTDDYLLSSNQLARLLKKNQISECFVINFISQDSDNTLITPIYPPTFEHSHQFNHLEVTQDNTGELWKQEFEKLFPYAFKDAITELPPHRNTRDIIVTNPTNATPISVPPYRMSPLELKQLRRQLNDLEKKFRQHECSQRERFILRGKFYGPRWGRHSDEIHHPIGNLIKS</sequence>
<dbReference type="CDD" id="cd00303">
    <property type="entry name" value="retropepsin_like"/>
    <property type="match status" value="1"/>
</dbReference>
<dbReference type="SUPFAM" id="SSF50630">
    <property type="entry name" value="Acid proteases"/>
    <property type="match status" value="1"/>
</dbReference>
<dbReference type="STRING" id="35722.A0A0B7MP66"/>
<evidence type="ECO:0000313" key="1">
    <source>
        <dbReference type="EMBL" id="CEP07671.1"/>
    </source>
</evidence>
<proteinExistence type="predicted"/>
<dbReference type="InterPro" id="IPR021109">
    <property type="entry name" value="Peptidase_aspartic_dom_sf"/>
</dbReference>
<accession>A0A0B7MP66</accession>
<dbReference type="PANTHER" id="PTHR15503:SF22">
    <property type="entry name" value="TRANSPOSON TY3-I GAG POLYPROTEIN"/>
    <property type="match status" value="1"/>
</dbReference>
<dbReference type="EMBL" id="LN719426">
    <property type="protein sequence ID" value="CEP07671.1"/>
    <property type="molecule type" value="Genomic_DNA"/>
</dbReference>
<gene>
    <name evidence="1" type="primary">PARPA_00979.1 scaffold 1359</name>
</gene>
<dbReference type="Proteomes" id="UP000054107">
    <property type="component" value="Unassembled WGS sequence"/>
</dbReference>
<dbReference type="AlphaFoldDB" id="A0A0B7MP66"/>
<name>A0A0B7MP66_9FUNG</name>
<protein>
    <submittedName>
        <fullName evidence="1">Uncharacterized protein</fullName>
    </submittedName>
</protein>
<dbReference type="InterPro" id="IPR032567">
    <property type="entry name" value="RTL1-rel"/>
</dbReference>